<evidence type="ECO:0000313" key="15">
    <source>
        <dbReference type="EMBL" id="MFC5296276.1"/>
    </source>
</evidence>
<evidence type="ECO:0000256" key="3">
    <source>
        <dbReference type="ARBA" id="ARBA00022555"/>
    </source>
</evidence>
<dbReference type="SUPFAM" id="SSF55186">
    <property type="entry name" value="ThrRS/AlaRS common domain"/>
    <property type="match status" value="1"/>
</dbReference>
<evidence type="ECO:0000256" key="7">
    <source>
        <dbReference type="ARBA" id="ARBA00022833"/>
    </source>
</evidence>
<proteinExistence type="inferred from homology"/>
<keyword evidence="11 13" id="KW-0030">Aminoacyl-tRNA synthetase</keyword>
<dbReference type="Gene3D" id="3.30.980.10">
    <property type="entry name" value="Threonyl-trna Synthetase, Chain A, domain 2"/>
    <property type="match status" value="1"/>
</dbReference>
<reference evidence="16" key="1">
    <citation type="journal article" date="2019" name="Int. J. Syst. Evol. Microbiol.">
        <title>The Global Catalogue of Microorganisms (GCM) 10K type strain sequencing project: providing services to taxonomists for standard genome sequencing and annotation.</title>
        <authorList>
            <consortium name="The Broad Institute Genomics Platform"/>
            <consortium name="The Broad Institute Genome Sequencing Center for Infectious Disease"/>
            <person name="Wu L."/>
            <person name="Ma J."/>
        </authorList>
    </citation>
    <scope>NUCLEOTIDE SEQUENCE [LARGE SCALE GENOMIC DNA]</scope>
    <source>
        <strain evidence="16">CGMCC 1.16455</strain>
    </source>
</reference>
<dbReference type="GeneID" id="303296697"/>
<dbReference type="PANTHER" id="PTHR11451:SF44">
    <property type="entry name" value="THREONINE--TRNA LIGASE, CHLOROPLASTIC_MITOCHONDRIAL 2"/>
    <property type="match status" value="1"/>
</dbReference>
<comment type="cofactor">
    <cofactor evidence="13">
        <name>Zn(2+)</name>
        <dbReference type="ChEBI" id="CHEBI:29105"/>
    </cofactor>
    <text evidence="13">Binds 1 zinc ion per subunit.</text>
</comment>
<keyword evidence="5 13" id="KW-0479">Metal-binding</keyword>
<comment type="catalytic activity">
    <reaction evidence="12 13">
        <text>tRNA(Thr) + L-threonine + ATP = L-threonyl-tRNA(Thr) + AMP + diphosphate + H(+)</text>
        <dbReference type="Rhea" id="RHEA:24624"/>
        <dbReference type="Rhea" id="RHEA-COMP:9670"/>
        <dbReference type="Rhea" id="RHEA-COMP:9704"/>
        <dbReference type="ChEBI" id="CHEBI:15378"/>
        <dbReference type="ChEBI" id="CHEBI:30616"/>
        <dbReference type="ChEBI" id="CHEBI:33019"/>
        <dbReference type="ChEBI" id="CHEBI:57926"/>
        <dbReference type="ChEBI" id="CHEBI:78442"/>
        <dbReference type="ChEBI" id="CHEBI:78534"/>
        <dbReference type="ChEBI" id="CHEBI:456215"/>
        <dbReference type="EC" id="6.1.1.3"/>
    </reaction>
</comment>
<evidence type="ECO:0000259" key="14">
    <source>
        <dbReference type="PROSITE" id="PS50862"/>
    </source>
</evidence>
<dbReference type="Gene3D" id="3.30.54.20">
    <property type="match status" value="1"/>
</dbReference>
<evidence type="ECO:0000256" key="9">
    <source>
        <dbReference type="ARBA" id="ARBA00022884"/>
    </source>
</evidence>
<evidence type="ECO:0000256" key="10">
    <source>
        <dbReference type="ARBA" id="ARBA00022917"/>
    </source>
</evidence>
<keyword evidence="3 13" id="KW-0820">tRNA-binding</keyword>
<dbReference type="CDD" id="cd00771">
    <property type="entry name" value="ThrRS_core"/>
    <property type="match status" value="1"/>
</dbReference>
<comment type="similarity">
    <text evidence="1 13">Belongs to the class-II aminoacyl-tRNA synthetase family.</text>
</comment>
<protein>
    <recommendedName>
        <fullName evidence="13">Threonine--tRNA ligase</fullName>
        <ecNumber evidence="13">6.1.1.3</ecNumber>
    </recommendedName>
    <alternativeName>
        <fullName evidence="13">Threonyl-tRNA synthetase</fullName>
        <shortName evidence="13">ThrRS</shortName>
    </alternativeName>
</protein>
<evidence type="ECO:0000256" key="8">
    <source>
        <dbReference type="ARBA" id="ARBA00022840"/>
    </source>
</evidence>
<dbReference type="SUPFAM" id="SSF55681">
    <property type="entry name" value="Class II aaRS and biotin synthetases"/>
    <property type="match status" value="1"/>
</dbReference>
<keyword evidence="2 13" id="KW-0963">Cytoplasm</keyword>
<dbReference type="PROSITE" id="PS50862">
    <property type="entry name" value="AA_TRNA_LIGASE_II"/>
    <property type="match status" value="1"/>
</dbReference>
<feature type="binding site" evidence="13">
    <location>
        <position position="539"/>
    </location>
    <ligand>
        <name>Zn(2+)</name>
        <dbReference type="ChEBI" id="CHEBI:29105"/>
        <note>catalytic</note>
    </ligand>
</feature>
<dbReference type="PRINTS" id="PR01047">
    <property type="entry name" value="TRNASYNTHTHR"/>
</dbReference>
<evidence type="ECO:0000256" key="4">
    <source>
        <dbReference type="ARBA" id="ARBA00022598"/>
    </source>
</evidence>
<comment type="caution">
    <text evidence="15">The sequence shown here is derived from an EMBL/GenBank/DDBJ whole genome shotgun (WGS) entry which is preliminary data.</text>
</comment>
<dbReference type="EC" id="6.1.1.3" evidence="13"/>
<dbReference type="Proteomes" id="UP001595937">
    <property type="component" value="Unassembled WGS sequence"/>
</dbReference>
<feature type="binding site" evidence="13">
    <location>
        <position position="361"/>
    </location>
    <ligand>
        <name>Zn(2+)</name>
        <dbReference type="ChEBI" id="CHEBI:29105"/>
        <note>catalytic</note>
    </ligand>
</feature>
<dbReference type="InterPro" id="IPR045864">
    <property type="entry name" value="aa-tRNA-synth_II/BPL/LPL"/>
</dbReference>
<dbReference type="InterPro" id="IPR006195">
    <property type="entry name" value="aa-tRNA-synth_II"/>
</dbReference>
<evidence type="ECO:0000256" key="2">
    <source>
        <dbReference type="ARBA" id="ARBA00022490"/>
    </source>
</evidence>
<evidence type="ECO:0000256" key="13">
    <source>
        <dbReference type="HAMAP-Rule" id="MF_00184"/>
    </source>
</evidence>
<dbReference type="InterPro" id="IPR018163">
    <property type="entry name" value="Thr/Ala-tRNA-synth_IIc_edit"/>
</dbReference>
<dbReference type="NCBIfam" id="TIGR00418">
    <property type="entry name" value="thrS"/>
    <property type="match status" value="1"/>
</dbReference>
<dbReference type="InterPro" id="IPR002314">
    <property type="entry name" value="aa-tRNA-synt_IIb"/>
</dbReference>
<dbReference type="InterPro" id="IPR036621">
    <property type="entry name" value="Anticodon-bd_dom_sf"/>
</dbReference>
<name>A0ABW0FBJ1_9MICO</name>
<keyword evidence="16" id="KW-1185">Reference proteome</keyword>
<dbReference type="SMART" id="SM00863">
    <property type="entry name" value="tRNA_SAD"/>
    <property type="match status" value="1"/>
</dbReference>
<dbReference type="EMBL" id="JBHSLN010000011">
    <property type="protein sequence ID" value="MFC5296276.1"/>
    <property type="molecule type" value="Genomic_DNA"/>
</dbReference>
<dbReference type="InterPro" id="IPR047246">
    <property type="entry name" value="ThrRS_anticodon"/>
</dbReference>
<gene>
    <name evidence="13 15" type="primary">thrS</name>
    <name evidence="15" type="ORF">ACFPK8_02040</name>
</gene>
<keyword evidence="8 13" id="KW-0067">ATP-binding</keyword>
<dbReference type="InterPro" id="IPR012947">
    <property type="entry name" value="tRNA_SAD"/>
</dbReference>
<dbReference type="Pfam" id="PF03129">
    <property type="entry name" value="HGTP_anticodon"/>
    <property type="match status" value="1"/>
</dbReference>
<dbReference type="SUPFAM" id="SSF52954">
    <property type="entry name" value="Class II aaRS ABD-related"/>
    <property type="match status" value="1"/>
</dbReference>
<dbReference type="Gene3D" id="3.40.50.800">
    <property type="entry name" value="Anticodon-binding domain"/>
    <property type="match status" value="1"/>
</dbReference>
<feature type="binding site" evidence="13">
    <location>
        <position position="412"/>
    </location>
    <ligand>
        <name>Zn(2+)</name>
        <dbReference type="ChEBI" id="CHEBI:29105"/>
        <note>catalytic</note>
    </ligand>
</feature>
<comment type="subcellular location">
    <subcellularLocation>
        <location evidence="13">Cytoplasm</location>
    </subcellularLocation>
</comment>
<dbReference type="CDD" id="cd00860">
    <property type="entry name" value="ThrRS_anticodon"/>
    <property type="match status" value="1"/>
</dbReference>
<dbReference type="PANTHER" id="PTHR11451">
    <property type="entry name" value="THREONINE-TRNA LIGASE"/>
    <property type="match status" value="1"/>
</dbReference>
<evidence type="ECO:0000256" key="11">
    <source>
        <dbReference type="ARBA" id="ARBA00023146"/>
    </source>
</evidence>
<comment type="subunit">
    <text evidence="13">Homodimer.</text>
</comment>
<evidence type="ECO:0000256" key="5">
    <source>
        <dbReference type="ARBA" id="ARBA00022723"/>
    </source>
</evidence>
<evidence type="ECO:0000256" key="6">
    <source>
        <dbReference type="ARBA" id="ARBA00022741"/>
    </source>
</evidence>
<evidence type="ECO:0000256" key="1">
    <source>
        <dbReference type="ARBA" id="ARBA00008226"/>
    </source>
</evidence>
<keyword evidence="10 13" id="KW-0648">Protein biosynthesis</keyword>
<evidence type="ECO:0000256" key="12">
    <source>
        <dbReference type="ARBA" id="ARBA00049515"/>
    </source>
</evidence>
<dbReference type="RefSeq" id="WP_193119302.1">
    <property type="nucleotide sequence ID" value="NZ_BAAAIR010000032.1"/>
</dbReference>
<keyword evidence="6 13" id="KW-0547">Nucleotide-binding</keyword>
<dbReference type="InterPro" id="IPR033728">
    <property type="entry name" value="ThrRS_core"/>
</dbReference>
<keyword evidence="4 13" id="KW-0436">Ligase</keyword>
<feature type="domain" description="Aminoacyl-transfer RNA synthetases class-II family profile" evidence="14">
    <location>
        <begin position="281"/>
        <end position="562"/>
    </location>
</feature>
<accession>A0ABW0FBJ1</accession>
<keyword evidence="7 13" id="KW-0862">Zinc</keyword>
<sequence length="666" mass="74033">MAQIAITLDGSPQQLEEGTTGTELFAGRTEIIALRIDAELRDLATPLVNGQIVEGVEISSEDGLSILRHSAAHVLAQAVQVTNPEAKLGIGPPIADGFYYDFDVAEPFTPESLKALEKEMNRIIKSGQRFVRREITDDAARVEEAGEPYKLELIGLKSTAGDAADGASVEVGEGGLSMYDNVDKKGQTVWTDLCRGPHLPTTKLIGNGFALTRSAAAYWRGSEKNSMLQRVYGTAWPSKDELRAYQERVAEAERRDHRRLGNELDLFSFPDEIGSGLPVFHPKGATIKMEMEDYSRRRHVEAGYSFVSTPHITKKNLFETSKHLEWYAEGMYPPMHVDEEVDADGNVTKQGQDYYLKPMNCPMHNLIYSSRGRSYRELPLRLFEFGSVYRYEKSGVVHGLTRARGFTQDDAHIYTTREQMREEIASTLDFVLGLLKDYGLDDFYLELSTRDPEKSVGDDSTWDEATATLEEVATASGLDLVPDPGGAAFYGPKISVQAKDAIGRTWQLSTIQLDFFEPELFELEYAASDGSRQRPVMIHRALFGSIERFFGVLLEHYAGAFPVWLAPVQVVGIPVAAEYVPYLEEVAAKLRAHGIRVEVDSSDDRMQKKIRTHTKEKVPYLLIAGGEDQANGAVSFRLRDGSQDNGIDVDTAVERIVEAVTTKAQV</sequence>
<dbReference type="Pfam" id="PF00587">
    <property type="entry name" value="tRNA-synt_2b"/>
    <property type="match status" value="1"/>
</dbReference>
<evidence type="ECO:0000313" key="16">
    <source>
        <dbReference type="Proteomes" id="UP001595937"/>
    </source>
</evidence>
<keyword evidence="9 13" id="KW-0694">RNA-binding</keyword>
<dbReference type="InterPro" id="IPR004154">
    <property type="entry name" value="Anticodon-bd"/>
</dbReference>
<dbReference type="GO" id="GO:0004829">
    <property type="term" value="F:threonine-tRNA ligase activity"/>
    <property type="evidence" value="ECO:0007669"/>
    <property type="project" value="UniProtKB-EC"/>
</dbReference>
<dbReference type="Pfam" id="PF07973">
    <property type="entry name" value="tRNA_SAD"/>
    <property type="match status" value="1"/>
</dbReference>
<dbReference type="Gene3D" id="3.30.930.10">
    <property type="entry name" value="Bira Bifunctional Protein, Domain 2"/>
    <property type="match status" value="1"/>
</dbReference>
<organism evidence="15 16">
    <name type="scientific">Brachybacterium tyrofermentans</name>
    <dbReference type="NCBI Taxonomy" id="47848"/>
    <lineage>
        <taxon>Bacteria</taxon>
        <taxon>Bacillati</taxon>
        <taxon>Actinomycetota</taxon>
        <taxon>Actinomycetes</taxon>
        <taxon>Micrococcales</taxon>
        <taxon>Dermabacteraceae</taxon>
        <taxon>Brachybacterium</taxon>
    </lineage>
</organism>
<dbReference type="HAMAP" id="MF_00184">
    <property type="entry name" value="Thr_tRNA_synth"/>
    <property type="match status" value="1"/>
</dbReference>
<comment type="caution">
    <text evidence="13">Lacks conserved residue(s) required for the propagation of feature annotation.</text>
</comment>
<dbReference type="InterPro" id="IPR002320">
    <property type="entry name" value="Thr-tRNA-ligase_IIa"/>
</dbReference>